<dbReference type="InterPro" id="IPR038729">
    <property type="entry name" value="Rad50/SbcC_AAA"/>
</dbReference>
<feature type="domain" description="AAA+ ATPase" evidence="1">
    <location>
        <begin position="41"/>
        <end position="330"/>
    </location>
</feature>
<dbReference type="InterPro" id="IPR003959">
    <property type="entry name" value="ATPase_AAA_core"/>
</dbReference>
<protein>
    <recommendedName>
        <fullName evidence="1">AAA+ ATPase domain-containing protein</fullName>
    </recommendedName>
</protein>
<dbReference type="InterPro" id="IPR027417">
    <property type="entry name" value="P-loop_NTPase"/>
</dbReference>
<evidence type="ECO:0000259" key="1">
    <source>
        <dbReference type="SMART" id="SM00382"/>
    </source>
</evidence>
<name>A0A0J8GZW8_9ALTE</name>
<dbReference type="Pfam" id="PF13476">
    <property type="entry name" value="AAA_23"/>
    <property type="match status" value="1"/>
</dbReference>
<evidence type="ECO:0000313" key="3">
    <source>
        <dbReference type="Proteomes" id="UP000037600"/>
    </source>
</evidence>
<dbReference type="InterPro" id="IPR003593">
    <property type="entry name" value="AAA+_ATPase"/>
</dbReference>
<dbReference type="Proteomes" id="UP000037600">
    <property type="component" value="Unassembled WGS sequence"/>
</dbReference>
<dbReference type="GO" id="GO:0006302">
    <property type="term" value="P:double-strand break repair"/>
    <property type="evidence" value="ECO:0007669"/>
    <property type="project" value="InterPro"/>
</dbReference>
<dbReference type="GO" id="GO:0016887">
    <property type="term" value="F:ATP hydrolysis activity"/>
    <property type="evidence" value="ECO:0007669"/>
    <property type="project" value="InterPro"/>
</dbReference>
<dbReference type="InterPro" id="IPR051396">
    <property type="entry name" value="Bact_Antivir_Def_Nuclease"/>
</dbReference>
<dbReference type="Gene3D" id="3.40.50.300">
    <property type="entry name" value="P-loop containing nucleotide triphosphate hydrolases"/>
    <property type="match status" value="1"/>
</dbReference>
<evidence type="ECO:0000313" key="2">
    <source>
        <dbReference type="EMBL" id="KMT66779.1"/>
    </source>
</evidence>
<dbReference type="RefSeq" id="WP_048688475.1">
    <property type="nucleotide sequence ID" value="NZ_KQ130482.1"/>
</dbReference>
<dbReference type="GO" id="GO:0005524">
    <property type="term" value="F:ATP binding"/>
    <property type="evidence" value="ECO:0007669"/>
    <property type="project" value="InterPro"/>
</dbReference>
<dbReference type="PANTHER" id="PTHR43581:SF2">
    <property type="entry name" value="EXCINUCLEASE ATPASE SUBUNIT"/>
    <property type="match status" value="1"/>
</dbReference>
<dbReference type="SMART" id="SM00382">
    <property type="entry name" value="AAA"/>
    <property type="match status" value="1"/>
</dbReference>
<keyword evidence="3" id="KW-1185">Reference proteome</keyword>
<proteinExistence type="predicted"/>
<organism evidence="2 3">
    <name type="scientific">Catenovulum maritimum</name>
    <dbReference type="NCBI Taxonomy" id="1513271"/>
    <lineage>
        <taxon>Bacteria</taxon>
        <taxon>Pseudomonadati</taxon>
        <taxon>Pseudomonadota</taxon>
        <taxon>Gammaproteobacteria</taxon>
        <taxon>Alteromonadales</taxon>
        <taxon>Alteromonadaceae</taxon>
        <taxon>Catenovulum</taxon>
    </lineage>
</organism>
<reference evidence="2 3" key="1">
    <citation type="submission" date="2015-04" db="EMBL/GenBank/DDBJ databases">
        <title>Draft Genome Sequence of the Novel Agar-Digesting Marine Bacterium Q1.</title>
        <authorList>
            <person name="Li Y."/>
            <person name="Li D."/>
            <person name="Chen G."/>
            <person name="Du Z."/>
        </authorList>
    </citation>
    <scope>NUCLEOTIDE SEQUENCE [LARGE SCALE GENOMIC DNA]</scope>
    <source>
        <strain evidence="2 3">Q1</strain>
    </source>
</reference>
<dbReference type="OrthoDB" id="7024727at2"/>
<dbReference type="Pfam" id="PF13304">
    <property type="entry name" value="AAA_21"/>
    <property type="match status" value="1"/>
</dbReference>
<dbReference type="PANTHER" id="PTHR43581">
    <property type="entry name" value="ATP/GTP PHOSPHATASE"/>
    <property type="match status" value="1"/>
</dbReference>
<sequence length="574" mass="65310">MLSKIKTIDELYSKGIIKNQLEYFKINNFRQFGENSNVSFDHPLAILVGKNGSGKSTLLKLIMSMAKERTPNDYFFETEWDKFKGQGSSEFGYKLDGVSYKEINTQHFSWVPFKSDEVVSTNKEIKNYLSNNTNVKTFTKIVYIQFKSLIGSFEKNTFFDNQTSKLDLKSKVEYAKKVTKKVQQSISTKNNNGKKAKLKEISRENVNVINEILGKNYGEIKIIEHRFFSGTWGTSIIFNSGEVYSEANSGSGEFIVANIVNKLSSIQSGTILLLDEPELSLHVGAQKRLLSYFLDLIIKKKIQIIISTHSQAFIEHIPSVCVKNFVTDQAGKTFIEQGATYLNALENLEIDFERVNVIVEDDLAKKILERVAQNEKINNQLDIDFFSGGASSIKTSLITAFSKVGDANRFIVFDGDMFKSSVVNLSSVPEKEKNESYLEGQIKLITDINIDKFPFHVDGSKKVSNTKQKLEFYKKYINYYKSNVLFLPRKIPEDIIYDRSYVLSAFSFVDVSKVDEINNSKDKFKELSEQTSIPVGSLYDLFIGYFLSQRTQCSDYLEIVSLLHDILSKSKGVK</sequence>
<accession>A0A0J8GZW8</accession>
<gene>
    <name evidence="2" type="ORF">XM47_01245</name>
</gene>
<dbReference type="SUPFAM" id="SSF52540">
    <property type="entry name" value="P-loop containing nucleoside triphosphate hydrolases"/>
    <property type="match status" value="1"/>
</dbReference>
<dbReference type="AlphaFoldDB" id="A0A0J8GZW8"/>
<dbReference type="EMBL" id="LAZL01000002">
    <property type="protein sequence ID" value="KMT66779.1"/>
    <property type="molecule type" value="Genomic_DNA"/>
</dbReference>
<comment type="caution">
    <text evidence="2">The sequence shown here is derived from an EMBL/GenBank/DDBJ whole genome shotgun (WGS) entry which is preliminary data.</text>
</comment>